<sequence length="67" mass="7378">MFSPKGTIINAVLNAPRSWHDAYTAKPIFERLQSRVPDGYYVVSDTAFPRGPISIQGKIKAPMKGGE</sequence>
<dbReference type="EMBL" id="MU795263">
    <property type="protein sequence ID" value="KAJ3807925.1"/>
    <property type="molecule type" value="Genomic_DNA"/>
</dbReference>
<dbReference type="Proteomes" id="UP001163835">
    <property type="component" value="Unassembled WGS sequence"/>
</dbReference>
<gene>
    <name evidence="1" type="ORF">F5876DRAFT_79258</name>
</gene>
<proteinExistence type="predicted"/>
<name>A0ACC1TT48_9AGAR</name>
<keyword evidence="2" id="KW-1185">Reference proteome</keyword>
<comment type="caution">
    <text evidence="1">The sequence shown here is derived from an EMBL/GenBank/DDBJ whole genome shotgun (WGS) entry which is preliminary data.</text>
</comment>
<evidence type="ECO:0000313" key="2">
    <source>
        <dbReference type="Proteomes" id="UP001163835"/>
    </source>
</evidence>
<reference evidence="1" key="1">
    <citation type="submission" date="2022-09" db="EMBL/GenBank/DDBJ databases">
        <title>A Global Phylogenomic Analysis of the Shiitake Genus Lentinula.</title>
        <authorList>
            <consortium name="DOE Joint Genome Institute"/>
            <person name="Sierra-Patev S."/>
            <person name="Min B."/>
            <person name="Naranjo-Ortiz M."/>
            <person name="Looney B."/>
            <person name="Konkel Z."/>
            <person name="Slot J.C."/>
            <person name="Sakamoto Y."/>
            <person name="Steenwyk J.L."/>
            <person name="Rokas A."/>
            <person name="Carro J."/>
            <person name="Camarero S."/>
            <person name="Ferreira P."/>
            <person name="Molpeceres G."/>
            <person name="Ruiz-Duenas F.J."/>
            <person name="Serrano A."/>
            <person name="Henrissat B."/>
            <person name="Drula E."/>
            <person name="Hughes K.W."/>
            <person name="Mata J.L."/>
            <person name="Ishikawa N.K."/>
            <person name="Vargas-Isla R."/>
            <person name="Ushijima S."/>
            <person name="Smith C.A."/>
            <person name="Ahrendt S."/>
            <person name="Andreopoulos W."/>
            <person name="He G."/>
            <person name="Labutti K."/>
            <person name="Lipzen A."/>
            <person name="Ng V."/>
            <person name="Riley R."/>
            <person name="Sandor L."/>
            <person name="Barry K."/>
            <person name="Martinez A.T."/>
            <person name="Xiao Y."/>
            <person name="Gibbons J.G."/>
            <person name="Terashima K."/>
            <person name="Grigoriev I.V."/>
            <person name="Hibbett D.S."/>
        </authorList>
    </citation>
    <scope>NUCLEOTIDE SEQUENCE</scope>
    <source>
        <strain evidence="1">TMI1499</strain>
    </source>
</reference>
<evidence type="ECO:0000313" key="1">
    <source>
        <dbReference type="EMBL" id="KAJ3807925.1"/>
    </source>
</evidence>
<organism evidence="1 2">
    <name type="scientific">Lentinula aff. lateritia</name>
    <dbReference type="NCBI Taxonomy" id="2804960"/>
    <lineage>
        <taxon>Eukaryota</taxon>
        <taxon>Fungi</taxon>
        <taxon>Dikarya</taxon>
        <taxon>Basidiomycota</taxon>
        <taxon>Agaricomycotina</taxon>
        <taxon>Agaricomycetes</taxon>
        <taxon>Agaricomycetidae</taxon>
        <taxon>Agaricales</taxon>
        <taxon>Marasmiineae</taxon>
        <taxon>Omphalotaceae</taxon>
        <taxon>Lentinula</taxon>
    </lineage>
</organism>
<accession>A0ACC1TT48</accession>
<protein>
    <submittedName>
        <fullName evidence="1">Uncharacterized protein</fullName>
    </submittedName>
</protein>